<dbReference type="OrthoDB" id="10537089at2759"/>
<reference evidence="2" key="1">
    <citation type="submission" date="2017-01" db="EMBL/GenBank/DDBJ databases">
        <authorList>
            <person name="Wang Y."/>
            <person name="White M."/>
            <person name="Kvist S."/>
            <person name="Moncalvo J.-M."/>
        </authorList>
    </citation>
    <scope>NUCLEOTIDE SEQUENCE [LARGE SCALE GENOMIC DNA]</scope>
    <source>
        <strain evidence="2">ID-206-W2</strain>
    </source>
</reference>
<evidence type="ECO:0000313" key="2">
    <source>
        <dbReference type="Proteomes" id="UP000187429"/>
    </source>
</evidence>
<dbReference type="EMBL" id="LSSM01001602">
    <property type="protein sequence ID" value="OMJ25653.1"/>
    <property type="molecule type" value="Genomic_DNA"/>
</dbReference>
<proteinExistence type="predicted"/>
<organism evidence="1 2">
    <name type="scientific">Smittium culicis</name>
    <dbReference type="NCBI Taxonomy" id="133412"/>
    <lineage>
        <taxon>Eukaryota</taxon>
        <taxon>Fungi</taxon>
        <taxon>Fungi incertae sedis</taxon>
        <taxon>Zoopagomycota</taxon>
        <taxon>Kickxellomycotina</taxon>
        <taxon>Harpellomycetes</taxon>
        <taxon>Harpellales</taxon>
        <taxon>Legeriomycetaceae</taxon>
        <taxon>Smittium</taxon>
    </lineage>
</organism>
<accession>A0A1R1YFI7</accession>
<keyword evidence="2" id="KW-1185">Reference proteome</keyword>
<protein>
    <submittedName>
        <fullName evidence="1">Uncharacterized protein</fullName>
    </submittedName>
</protein>
<dbReference type="AlphaFoldDB" id="A0A1R1YFI7"/>
<sequence>MYLNKSSNELYRLKTGILVIPVEKILTQLYISLVCDSEGNYKRFGGQRFQRRNRFVWYMLGHSLCTSPAIDSDMDLSRLAAYCRRARSISPTFGYAAGRPAE</sequence>
<dbReference type="Proteomes" id="UP000187429">
    <property type="component" value="Unassembled WGS sequence"/>
</dbReference>
<evidence type="ECO:0000313" key="1">
    <source>
        <dbReference type="EMBL" id="OMJ25653.1"/>
    </source>
</evidence>
<name>A0A1R1YFI7_9FUNG</name>
<comment type="caution">
    <text evidence="1">The sequence shown here is derived from an EMBL/GenBank/DDBJ whole genome shotgun (WGS) entry which is preliminary data.</text>
</comment>
<gene>
    <name evidence="1" type="ORF">AYI69_g4219</name>
</gene>